<evidence type="ECO:0000313" key="2">
    <source>
        <dbReference type="Proteomes" id="UP000621500"/>
    </source>
</evidence>
<sequence>MSGEQTWILAFDGSCATCRAVSTIVARECGDVLTVKSLGDGDVIRWRSSALGAGAPSAPTLLRVRGDRVAAWTGIRMGVRLAKRVGPRSALRILRNLGEVKNREAQARTGMARKDFLKLAAGAGIAMSILGFNRSPAFGDGAHSSPAEQWVNANLGSLPTDYDKLSAFDPTYRRAIYRALPPPSRKELWVEHLSRHRAEMTSMSADQRRVIDRAIALSNDEQTFVTPISDEQHAVLEEIREAAIAAFGLERARSILAQLGTSTPATSPASADGSASNCGVGVPDCNCSCVSDYCAGRFCLCCGACNNCGTYCCCSDSGCGSLWLYACTGKCP</sequence>
<organism evidence="1 2">
    <name type="scientific">Plantactinospora mayteni</name>
    <dbReference type="NCBI Taxonomy" id="566021"/>
    <lineage>
        <taxon>Bacteria</taxon>
        <taxon>Bacillati</taxon>
        <taxon>Actinomycetota</taxon>
        <taxon>Actinomycetes</taxon>
        <taxon>Micromonosporales</taxon>
        <taxon>Micromonosporaceae</taxon>
        <taxon>Plantactinospora</taxon>
    </lineage>
</organism>
<dbReference type="EMBL" id="BONX01000007">
    <property type="protein sequence ID" value="GIG94721.1"/>
    <property type="molecule type" value="Genomic_DNA"/>
</dbReference>
<accession>A0ABQ4EJ14</accession>
<dbReference type="Proteomes" id="UP000621500">
    <property type="component" value="Unassembled WGS sequence"/>
</dbReference>
<evidence type="ECO:0000313" key="1">
    <source>
        <dbReference type="EMBL" id="GIG94721.1"/>
    </source>
</evidence>
<dbReference type="RefSeq" id="WP_203856345.1">
    <property type="nucleotide sequence ID" value="NZ_BAAAZQ010000005.1"/>
</dbReference>
<keyword evidence="2" id="KW-1185">Reference proteome</keyword>
<proteinExistence type="predicted"/>
<gene>
    <name evidence="1" type="ORF">Pma05_12940</name>
</gene>
<name>A0ABQ4EJ14_9ACTN</name>
<dbReference type="NCBIfam" id="NF033852">
    <property type="entry name" value="fulvocin_rel"/>
    <property type="match status" value="1"/>
</dbReference>
<reference evidence="1 2" key="1">
    <citation type="submission" date="2021-01" db="EMBL/GenBank/DDBJ databases">
        <title>Whole genome shotgun sequence of Plantactinospora mayteni NBRC 109088.</title>
        <authorList>
            <person name="Komaki H."/>
            <person name="Tamura T."/>
        </authorList>
    </citation>
    <scope>NUCLEOTIDE SEQUENCE [LARGE SCALE GENOMIC DNA]</scope>
    <source>
        <strain evidence="1 2">NBRC 109088</strain>
    </source>
</reference>
<comment type="caution">
    <text evidence="1">The sequence shown here is derived from an EMBL/GenBank/DDBJ whole genome shotgun (WGS) entry which is preliminary data.</text>
</comment>
<protein>
    <recommendedName>
        <fullName evidence="3">Twin-arginine translocation signal domain-containing protein</fullName>
    </recommendedName>
</protein>
<evidence type="ECO:0008006" key="3">
    <source>
        <dbReference type="Google" id="ProtNLM"/>
    </source>
</evidence>